<name>A0A7S3DVK4_9STRA</name>
<feature type="binding site" evidence="1">
    <location>
        <position position="68"/>
    </location>
    <ligand>
        <name>ATP</name>
        <dbReference type="ChEBI" id="CHEBI:30616"/>
    </ligand>
</feature>
<dbReference type="PROSITE" id="PS50011">
    <property type="entry name" value="PROTEIN_KINASE_DOM"/>
    <property type="match status" value="1"/>
</dbReference>
<dbReference type="GO" id="GO:0005524">
    <property type="term" value="F:ATP binding"/>
    <property type="evidence" value="ECO:0007669"/>
    <property type="project" value="UniProtKB-UniRule"/>
</dbReference>
<dbReference type="PROSITE" id="PS00107">
    <property type="entry name" value="PROTEIN_KINASE_ATP"/>
    <property type="match status" value="1"/>
</dbReference>
<dbReference type="InterPro" id="IPR017441">
    <property type="entry name" value="Protein_kinase_ATP_BS"/>
</dbReference>
<feature type="domain" description="Protein kinase" evidence="2">
    <location>
        <begin position="39"/>
        <end position="237"/>
    </location>
</feature>
<reference evidence="3" key="1">
    <citation type="submission" date="2021-01" db="EMBL/GenBank/DDBJ databases">
        <authorList>
            <person name="Corre E."/>
            <person name="Pelletier E."/>
            <person name="Niang G."/>
            <person name="Scheremetjew M."/>
            <person name="Finn R."/>
            <person name="Kale V."/>
            <person name="Holt S."/>
            <person name="Cochrane G."/>
            <person name="Meng A."/>
            <person name="Brown T."/>
            <person name="Cohen L."/>
        </authorList>
    </citation>
    <scope>NUCLEOTIDE SEQUENCE</scope>
    <source>
        <strain evidence="3">CCMP125</strain>
    </source>
</reference>
<gene>
    <name evidence="3" type="ORF">APAL1065_LOCUS23582</name>
</gene>
<dbReference type="AlphaFoldDB" id="A0A7S3DVK4"/>
<evidence type="ECO:0000256" key="1">
    <source>
        <dbReference type="PROSITE-ProRule" id="PRU10141"/>
    </source>
</evidence>
<dbReference type="GO" id="GO:0004672">
    <property type="term" value="F:protein kinase activity"/>
    <property type="evidence" value="ECO:0007669"/>
    <property type="project" value="InterPro"/>
</dbReference>
<dbReference type="InterPro" id="IPR011009">
    <property type="entry name" value="Kinase-like_dom_sf"/>
</dbReference>
<proteinExistence type="predicted"/>
<keyword evidence="1" id="KW-0547">Nucleotide-binding</keyword>
<evidence type="ECO:0000313" key="3">
    <source>
        <dbReference type="EMBL" id="CAD9988004.1"/>
    </source>
</evidence>
<organism evidence="3">
    <name type="scientific">Entomoneis paludosa</name>
    <dbReference type="NCBI Taxonomy" id="265537"/>
    <lineage>
        <taxon>Eukaryota</taxon>
        <taxon>Sar</taxon>
        <taxon>Stramenopiles</taxon>
        <taxon>Ochrophyta</taxon>
        <taxon>Bacillariophyta</taxon>
        <taxon>Bacillariophyceae</taxon>
        <taxon>Bacillariophycidae</taxon>
        <taxon>Entomoneidaceae</taxon>
        <taxon>Entomoneis</taxon>
    </lineage>
</organism>
<keyword evidence="1" id="KW-0067">ATP-binding</keyword>
<sequence>MCRWVSAGSMQNLVRFFQEGRSPWVRLLVAACDHWNLKVENDAFLGKGTFGRVFRGTSQEEGGRRIFKAIKIVLPGDNGAGGLDLLREKESLNNAAKVLPNAVARVEDFHDFGSMGAALLLADIGSKVPQTQWRQLFETLGSLHEQNILHGDPRLANAIYVQGEVRWIDFRSSVVAIDAASVTSKRRDIAILIKSCCDKLMATMGTDVEEVVREYDGTAPSAVLLYEQVIINRGSSS</sequence>
<protein>
    <recommendedName>
        <fullName evidence="2">Protein kinase domain-containing protein</fullName>
    </recommendedName>
</protein>
<dbReference type="Gene3D" id="1.10.510.10">
    <property type="entry name" value="Transferase(Phosphotransferase) domain 1"/>
    <property type="match status" value="1"/>
</dbReference>
<dbReference type="EMBL" id="HBHT01035065">
    <property type="protein sequence ID" value="CAD9988004.1"/>
    <property type="molecule type" value="Transcribed_RNA"/>
</dbReference>
<dbReference type="SUPFAM" id="SSF56112">
    <property type="entry name" value="Protein kinase-like (PK-like)"/>
    <property type="match status" value="1"/>
</dbReference>
<accession>A0A7S3DVK4</accession>
<dbReference type="InterPro" id="IPR000719">
    <property type="entry name" value="Prot_kinase_dom"/>
</dbReference>
<evidence type="ECO:0000259" key="2">
    <source>
        <dbReference type="PROSITE" id="PS50011"/>
    </source>
</evidence>